<dbReference type="AlphaFoldDB" id="Q2LEU2"/>
<reference evidence="3" key="1">
    <citation type="journal article" date="2006" name="Appl. Environ. Microbiol.">
        <title>Diversity of telomere palindromic sequences and replication genes among Streptomyces linear plasmids.</title>
        <authorList>
            <person name="Zhang R."/>
            <person name="Yang Y."/>
            <person name="Fang P."/>
            <person name="Jiang C."/>
            <person name="Xu L."/>
            <person name="Zhu Y."/>
            <person name="Shen M."/>
            <person name="Xia H."/>
            <person name="Zhao J."/>
            <person name="Chen T."/>
            <person name="Qin Z."/>
        </authorList>
    </citation>
    <scope>NUCLEOTIDE SEQUENCE</scope>
    <source>
        <strain evidence="3">44414</strain>
        <plasmid evidence="3">pRL2</plasmid>
    </source>
</reference>
<feature type="region of interest" description="Disordered" evidence="1">
    <location>
        <begin position="262"/>
        <end position="285"/>
    </location>
</feature>
<geneLocation type="plasmid" evidence="3">
    <name>pRL2</name>
</geneLocation>
<keyword evidence="2" id="KW-0812">Transmembrane</keyword>
<sequence>MYVPDMPVKPKRTASSTVNDVIVGALAIASFVLSGWSLATLLMEAGAPKPVAIFGVGVFDGLALLAALQVYERRHEPYKAFGARLVMMLALIASSVVNAAHGVDLGGWTTAVVLGAAPLAFEIAFELRHRSMTGLIWVLFYKEAKAALDRDVWVRIAPATEPPTGPADLYDVIREDERTAPAAVAAAAPVAVSAAPADDIPALSAAPAETPADVRPDNGGHRPAVGNPLFKAPEAAPVVRPDTTDDRPADARERVLTAVGLPLDTPDVPAPADKSADTADTPADNPAALVKASTVAGAVRELKAKGVTDTATLIATVPAVLGKQVSPETVKREIRRQVPKAPAPVGTGQYL</sequence>
<evidence type="ECO:0000256" key="1">
    <source>
        <dbReference type="SAM" id="MobiDB-lite"/>
    </source>
</evidence>
<evidence type="ECO:0000256" key="2">
    <source>
        <dbReference type="SAM" id="Phobius"/>
    </source>
</evidence>
<keyword evidence="3" id="KW-0614">Plasmid</keyword>
<protein>
    <submittedName>
        <fullName evidence="3">PRL2-10</fullName>
    </submittedName>
</protein>
<proteinExistence type="predicted"/>
<gene>
    <name evidence="3" type="ORF">pRL2.10</name>
</gene>
<keyword evidence="2" id="KW-1133">Transmembrane helix</keyword>
<evidence type="ECO:0000313" key="3">
    <source>
        <dbReference type="EMBL" id="ABC67373.1"/>
    </source>
</evidence>
<keyword evidence="2" id="KW-0472">Membrane</keyword>
<feature type="transmembrane region" description="Helical" evidence="2">
    <location>
        <begin position="51"/>
        <end position="71"/>
    </location>
</feature>
<accession>Q2LEU2</accession>
<feature type="transmembrane region" description="Helical" evidence="2">
    <location>
        <begin position="83"/>
        <end position="101"/>
    </location>
</feature>
<dbReference type="RefSeq" id="WP_011475435.1">
    <property type="nucleotide sequence ID" value="NC_007927.1"/>
</dbReference>
<feature type="transmembrane region" description="Helical" evidence="2">
    <location>
        <begin position="21"/>
        <end position="39"/>
    </location>
</feature>
<name>Q2LEU2_9ACTN</name>
<dbReference type="EMBL" id="DQ322650">
    <property type="protein sequence ID" value="ABC67373.1"/>
    <property type="molecule type" value="Genomic_DNA"/>
</dbReference>
<feature type="region of interest" description="Disordered" evidence="1">
    <location>
        <begin position="209"/>
        <end position="229"/>
    </location>
</feature>
<organism evidence="3">
    <name type="scientific">Streptomyces sp. 44414</name>
    <dbReference type="NCBI Taxonomy" id="364103"/>
    <lineage>
        <taxon>Bacteria</taxon>
        <taxon>Bacillati</taxon>
        <taxon>Actinomycetota</taxon>
        <taxon>Actinomycetes</taxon>
        <taxon>Kitasatosporales</taxon>
        <taxon>Streptomycetaceae</taxon>
        <taxon>Streptomyces</taxon>
    </lineage>
</organism>
<feature type="transmembrane region" description="Helical" evidence="2">
    <location>
        <begin position="107"/>
        <end position="125"/>
    </location>
</feature>